<dbReference type="InterPro" id="IPR003439">
    <property type="entry name" value="ABC_transporter-like_ATP-bd"/>
</dbReference>
<dbReference type="InterPro" id="IPR003593">
    <property type="entry name" value="AAA+_ATPase"/>
</dbReference>
<evidence type="ECO:0000256" key="7">
    <source>
        <dbReference type="ARBA" id="ARBA00022967"/>
    </source>
</evidence>
<keyword evidence="11" id="KW-1185">Reference proteome</keyword>
<keyword evidence="3" id="KW-1003">Cell membrane</keyword>
<dbReference type="EMBL" id="JBBLZC010000041">
    <property type="protein sequence ID" value="MEK0086012.1"/>
    <property type="molecule type" value="Genomic_DNA"/>
</dbReference>
<keyword evidence="6 10" id="KW-0067">ATP-binding</keyword>
<sequence>MASHFALSPAARPGPVPAAAATAPLPAASVGPGSGLQVRKLNVVYGGAHGVHALKDVSLDVGEGDFVVALGASGCGKTTLLNVMAGFIRPTSGEVLLHGRPITGPGQDRGVVFQKHALMPWLDVVDNVAFGLKLQGAPRQEREATARRNLSLVGLEGFERHKIYQLSGGMQQRVGIARALTSNPAMLLMDEPLGALDALTRETVQELILKVWKETHKMVFFITHSVEEALFMATRLVVMSPRPGRIREVFELDFCHRYFEAGHARAVKAMPEFIKMRETVLDIIYRDEREGEAL</sequence>
<evidence type="ECO:0000313" key="10">
    <source>
        <dbReference type="EMBL" id="MEK0086012.1"/>
    </source>
</evidence>
<organism evidence="10 11">
    <name type="scientific">Benzoatithermus flavus</name>
    <dbReference type="NCBI Taxonomy" id="3108223"/>
    <lineage>
        <taxon>Bacteria</taxon>
        <taxon>Pseudomonadati</taxon>
        <taxon>Pseudomonadota</taxon>
        <taxon>Alphaproteobacteria</taxon>
        <taxon>Geminicoccales</taxon>
        <taxon>Geminicoccaceae</taxon>
        <taxon>Benzoatithermus</taxon>
    </lineage>
</organism>
<dbReference type="PANTHER" id="PTHR42788">
    <property type="entry name" value="TAURINE IMPORT ATP-BINDING PROTEIN-RELATED"/>
    <property type="match status" value="1"/>
</dbReference>
<dbReference type="InterPro" id="IPR027417">
    <property type="entry name" value="P-loop_NTPase"/>
</dbReference>
<comment type="caution">
    <text evidence="10">The sequence shown here is derived from an EMBL/GenBank/DDBJ whole genome shotgun (WGS) entry which is preliminary data.</text>
</comment>
<gene>
    <name evidence="10" type="ORF">U1T56_22885</name>
</gene>
<keyword evidence="2" id="KW-0813">Transport</keyword>
<keyword evidence="7" id="KW-1278">Translocase</keyword>
<accession>A0ABU8Y1E4</accession>
<evidence type="ECO:0000256" key="5">
    <source>
        <dbReference type="ARBA" id="ARBA00022741"/>
    </source>
</evidence>
<protein>
    <submittedName>
        <fullName evidence="10">Taurine ABC transporter ATP-binding protein</fullName>
    </submittedName>
</protein>
<keyword evidence="4" id="KW-0997">Cell inner membrane</keyword>
<feature type="domain" description="ABC transporter" evidence="9">
    <location>
        <begin position="38"/>
        <end position="266"/>
    </location>
</feature>
<evidence type="ECO:0000259" key="9">
    <source>
        <dbReference type="PROSITE" id="PS50893"/>
    </source>
</evidence>
<keyword evidence="5" id="KW-0547">Nucleotide-binding</keyword>
<dbReference type="GO" id="GO:0005524">
    <property type="term" value="F:ATP binding"/>
    <property type="evidence" value="ECO:0007669"/>
    <property type="project" value="UniProtKB-KW"/>
</dbReference>
<evidence type="ECO:0000256" key="6">
    <source>
        <dbReference type="ARBA" id="ARBA00022840"/>
    </source>
</evidence>
<dbReference type="CDD" id="cd03293">
    <property type="entry name" value="ABC_NrtD_SsuB_transporters"/>
    <property type="match status" value="1"/>
</dbReference>
<evidence type="ECO:0000313" key="11">
    <source>
        <dbReference type="Proteomes" id="UP001375743"/>
    </source>
</evidence>
<dbReference type="Gene3D" id="3.40.50.300">
    <property type="entry name" value="P-loop containing nucleotide triphosphate hydrolases"/>
    <property type="match status" value="1"/>
</dbReference>
<dbReference type="RefSeq" id="WP_418161856.1">
    <property type="nucleotide sequence ID" value="NZ_JBBLZC010000041.1"/>
</dbReference>
<evidence type="ECO:0000256" key="1">
    <source>
        <dbReference type="ARBA" id="ARBA00005417"/>
    </source>
</evidence>
<evidence type="ECO:0000256" key="2">
    <source>
        <dbReference type="ARBA" id="ARBA00022448"/>
    </source>
</evidence>
<dbReference type="Proteomes" id="UP001375743">
    <property type="component" value="Unassembled WGS sequence"/>
</dbReference>
<dbReference type="InterPro" id="IPR017871">
    <property type="entry name" value="ABC_transporter-like_CS"/>
</dbReference>
<dbReference type="PROSITE" id="PS00211">
    <property type="entry name" value="ABC_TRANSPORTER_1"/>
    <property type="match status" value="1"/>
</dbReference>
<proteinExistence type="inferred from homology"/>
<evidence type="ECO:0000256" key="8">
    <source>
        <dbReference type="ARBA" id="ARBA00023136"/>
    </source>
</evidence>
<dbReference type="SUPFAM" id="SSF52540">
    <property type="entry name" value="P-loop containing nucleoside triphosphate hydrolases"/>
    <property type="match status" value="1"/>
</dbReference>
<dbReference type="InterPro" id="IPR050166">
    <property type="entry name" value="ABC_transporter_ATP-bind"/>
</dbReference>
<dbReference type="Pfam" id="PF00005">
    <property type="entry name" value="ABC_tran"/>
    <property type="match status" value="1"/>
</dbReference>
<dbReference type="PROSITE" id="PS50893">
    <property type="entry name" value="ABC_TRANSPORTER_2"/>
    <property type="match status" value="1"/>
</dbReference>
<name>A0ABU8Y1E4_9PROT</name>
<keyword evidence="8" id="KW-0472">Membrane</keyword>
<dbReference type="PANTHER" id="PTHR42788:SF18">
    <property type="entry name" value="TAURINE IMPORT ATP-BINDING PROTEIN TAUB"/>
    <property type="match status" value="1"/>
</dbReference>
<dbReference type="SMART" id="SM00382">
    <property type="entry name" value="AAA"/>
    <property type="match status" value="1"/>
</dbReference>
<evidence type="ECO:0000256" key="4">
    <source>
        <dbReference type="ARBA" id="ARBA00022519"/>
    </source>
</evidence>
<comment type="similarity">
    <text evidence="1">Belongs to the ABC transporter superfamily.</text>
</comment>
<reference evidence="10 11" key="1">
    <citation type="submission" date="2024-01" db="EMBL/GenBank/DDBJ databases">
        <title>Multi-omics insights into the function and evolution of sodium benzoate biodegradation pathways in Benzoatithermus flavus gen. nov., sp. nov. from hot spring.</title>
        <authorList>
            <person name="Hu C.-J."/>
            <person name="Li W.-J."/>
        </authorList>
    </citation>
    <scope>NUCLEOTIDE SEQUENCE [LARGE SCALE GENOMIC DNA]</scope>
    <source>
        <strain evidence="10 11">SYSU G07066</strain>
    </source>
</reference>
<evidence type="ECO:0000256" key="3">
    <source>
        <dbReference type="ARBA" id="ARBA00022475"/>
    </source>
</evidence>